<feature type="transmembrane region" description="Helical" evidence="1">
    <location>
        <begin position="75"/>
        <end position="96"/>
    </location>
</feature>
<sequence>MVDESVIAAAVGLSVTASLPFLLYGAWIMIDTEVVTWNVLIRHLRYILVGLLLTTVPMVTWMMPRLLGQLSGGAVVHAFLGLQAYALLTFALTGIVRIFQAKRDADAYDDPDVDIDELHEDMGKWRGRLRVGVAGFMILWLCAWVSGLYRFYNLHLGQLL</sequence>
<feature type="domain" description="DUF7321" evidence="2">
    <location>
        <begin position="4"/>
        <end position="154"/>
    </location>
</feature>
<dbReference type="Proteomes" id="UP001596145">
    <property type="component" value="Unassembled WGS sequence"/>
</dbReference>
<keyword evidence="1" id="KW-1133">Transmembrane helix</keyword>
<proteinExistence type="predicted"/>
<dbReference type="EMBL" id="JBHSKV010000010">
    <property type="protein sequence ID" value="MFC5134631.1"/>
    <property type="molecule type" value="Genomic_DNA"/>
</dbReference>
<keyword evidence="4" id="KW-1185">Reference proteome</keyword>
<organism evidence="3 4">
    <name type="scientific">Halorubrum glutamatedens</name>
    <dbReference type="NCBI Taxonomy" id="2707018"/>
    <lineage>
        <taxon>Archaea</taxon>
        <taxon>Methanobacteriati</taxon>
        <taxon>Methanobacteriota</taxon>
        <taxon>Stenosarchaea group</taxon>
        <taxon>Halobacteria</taxon>
        <taxon>Halobacteriales</taxon>
        <taxon>Haloferacaceae</taxon>
        <taxon>Halorubrum</taxon>
    </lineage>
</organism>
<feature type="transmembrane region" description="Helical" evidence="1">
    <location>
        <begin position="46"/>
        <end position="63"/>
    </location>
</feature>
<dbReference type="Pfam" id="PF24007">
    <property type="entry name" value="DUF7321"/>
    <property type="match status" value="1"/>
</dbReference>
<feature type="transmembrane region" description="Helical" evidence="1">
    <location>
        <begin position="6"/>
        <end position="25"/>
    </location>
</feature>
<keyword evidence="1" id="KW-0812">Transmembrane</keyword>
<reference evidence="3 4" key="1">
    <citation type="journal article" date="2019" name="Int. J. Syst. Evol. Microbiol.">
        <title>The Global Catalogue of Microorganisms (GCM) 10K type strain sequencing project: providing services to taxonomists for standard genome sequencing and annotation.</title>
        <authorList>
            <consortium name="The Broad Institute Genomics Platform"/>
            <consortium name="The Broad Institute Genome Sequencing Center for Infectious Disease"/>
            <person name="Wu L."/>
            <person name="Ma J."/>
        </authorList>
    </citation>
    <scope>NUCLEOTIDE SEQUENCE [LARGE SCALE GENOMIC DNA]</scope>
    <source>
        <strain evidence="3 4">CGMCC 1.16026</strain>
    </source>
</reference>
<evidence type="ECO:0000313" key="3">
    <source>
        <dbReference type="EMBL" id="MFC5134631.1"/>
    </source>
</evidence>
<dbReference type="RefSeq" id="WP_122106162.1">
    <property type="nucleotide sequence ID" value="NZ_JBHSKV010000010.1"/>
</dbReference>
<protein>
    <recommendedName>
        <fullName evidence="2">DUF7321 domain-containing protein</fullName>
    </recommendedName>
</protein>
<evidence type="ECO:0000259" key="2">
    <source>
        <dbReference type="Pfam" id="PF24007"/>
    </source>
</evidence>
<comment type="caution">
    <text evidence="3">The sequence shown here is derived from an EMBL/GenBank/DDBJ whole genome shotgun (WGS) entry which is preliminary data.</text>
</comment>
<evidence type="ECO:0000256" key="1">
    <source>
        <dbReference type="SAM" id="Phobius"/>
    </source>
</evidence>
<evidence type="ECO:0000313" key="4">
    <source>
        <dbReference type="Proteomes" id="UP001596145"/>
    </source>
</evidence>
<dbReference type="InterPro" id="IPR055745">
    <property type="entry name" value="DUF7321"/>
</dbReference>
<name>A0ABD5QRI0_9EURY</name>
<keyword evidence="1" id="KW-0472">Membrane</keyword>
<accession>A0ABD5QRI0</accession>
<gene>
    <name evidence="3" type="ORF">ACFPJA_07845</name>
</gene>
<dbReference type="AlphaFoldDB" id="A0ABD5QRI0"/>
<feature type="transmembrane region" description="Helical" evidence="1">
    <location>
        <begin position="131"/>
        <end position="152"/>
    </location>
</feature>